<evidence type="ECO:0000313" key="4">
    <source>
        <dbReference type="Proteomes" id="UP000008141"/>
    </source>
</evidence>
<feature type="chain" id="PRO_5003156042" description="Fibronectin type-III domain-containing protein" evidence="1">
    <location>
        <begin position="23"/>
        <end position="248"/>
    </location>
</feature>
<dbReference type="SUPFAM" id="SSF49265">
    <property type="entry name" value="Fibronectin type III"/>
    <property type="match status" value="1"/>
</dbReference>
<dbReference type="Proteomes" id="UP000008141">
    <property type="component" value="Unassembled WGS sequence"/>
</dbReference>
<evidence type="ECO:0000313" key="3">
    <source>
        <dbReference type="EMBL" id="EFN59929.1"/>
    </source>
</evidence>
<dbReference type="Gene3D" id="2.60.40.10">
    <property type="entry name" value="Immunoglobulins"/>
    <property type="match status" value="1"/>
</dbReference>
<name>E1Z241_CHLVA</name>
<gene>
    <name evidence="3" type="ORF">CHLNCDRAFT_132994</name>
</gene>
<dbReference type="SMART" id="SM00060">
    <property type="entry name" value="FN3"/>
    <property type="match status" value="1"/>
</dbReference>
<dbReference type="InterPro" id="IPR013783">
    <property type="entry name" value="Ig-like_fold"/>
</dbReference>
<dbReference type="KEGG" id="cvr:CHLNCDRAFT_132994"/>
<dbReference type="EMBL" id="GL433835">
    <property type="protein sequence ID" value="EFN59929.1"/>
    <property type="molecule type" value="Genomic_DNA"/>
</dbReference>
<organism evidence="4">
    <name type="scientific">Chlorella variabilis</name>
    <name type="common">Green alga</name>
    <dbReference type="NCBI Taxonomy" id="554065"/>
    <lineage>
        <taxon>Eukaryota</taxon>
        <taxon>Viridiplantae</taxon>
        <taxon>Chlorophyta</taxon>
        <taxon>core chlorophytes</taxon>
        <taxon>Trebouxiophyceae</taxon>
        <taxon>Chlorellales</taxon>
        <taxon>Chlorellaceae</taxon>
        <taxon>Chlorella clade</taxon>
        <taxon>Chlorella</taxon>
    </lineage>
</organism>
<dbReference type="Pfam" id="PF00041">
    <property type="entry name" value="fn3"/>
    <property type="match status" value="1"/>
</dbReference>
<dbReference type="PROSITE" id="PS50853">
    <property type="entry name" value="FN3"/>
    <property type="match status" value="1"/>
</dbReference>
<feature type="signal peptide" evidence="1">
    <location>
        <begin position="1"/>
        <end position="22"/>
    </location>
</feature>
<dbReference type="InterPro" id="IPR036116">
    <property type="entry name" value="FN3_sf"/>
</dbReference>
<dbReference type="InterPro" id="IPR003961">
    <property type="entry name" value="FN3_dom"/>
</dbReference>
<protein>
    <recommendedName>
        <fullName evidence="2">Fibronectin type-III domain-containing protein</fullName>
    </recommendedName>
</protein>
<proteinExistence type="predicted"/>
<dbReference type="AlphaFoldDB" id="E1Z241"/>
<evidence type="ECO:0000256" key="1">
    <source>
        <dbReference type="SAM" id="SignalP"/>
    </source>
</evidence>
<dbReference type="PROSITE" id="PS51257">
    <property type="entry name" value="PROKAR_LIPOPROTEIN"/>
    <property type="match status" value="1"/>
</dbReference>
<dbReference type="CDD" id="cd00063">
    <property type="entry name" value="FN3"/>
    <property type="match status" value="1"/>
</dbReference>
<reference evidence="3 4" key="1">
    <citation type="journal article" date="2010" name="Plant Cell">
        <title>The Chlorella variabilis NC64A genome reveals adaptation to photosymbiosis, coevolution with viruses, and cryptic sex.</title>
        <authorList>
            <person name="Blanc G."/>
            <person name="Duncan G."/>
            <person name="Agarkova I."/>
            <person name="Borodovsky M."/>
            <person name="Gurnon J."/>
            <person name="Kuo A."/>
            <person name="Lindquist E."/>
            <person name="Lucas S."/>
            <person name="Pangilinan J."/>
            <person name="Polle J."/>
            <person name="Salamov A."/>
            <person name="Terry A."/>
            <person name="Yamada T."/>
            <person name="Dunigan D.D."/>
            <person name="Grigoriev I.V."/>
            <person name="Claverie J.M."/>
            <person name="Van Etten J.L."/>
        </authorList>
    </citation>
    <scope>NUCLEOTIDE SEQUENCE [LARGE SCALE GENOMIC DNA]</scope>
    <source>
        <strain evidence="3 4">NC64A</strain>
    </source>
</reference>
<feature type="domain" description="Fibronectin type-III" evidence="2">
    <location>
        <begin position="35"/>
        <end position="131"/>
    </location>
</feature>
<dbReference type="InParanoid" id="E1Z241"/>
<keyword evidence="4" id="KW-1185">Reference proteome</keyword>
<evidence type="ECO:0000259" key="2">
    <source>
        <dbReference type="PROSITE" id="PS50853"/>
    </source>
</evidence>
<sequence>MFPHRGVLVVGFLVACGSACHAQLLLGAGRAGCPKPKALSAAATSDTAVSLTWQAGDGGSPATCGGYLIAIFKDGQPAGSGKSFASSVPAAIISGLSRGATYTVQVRALSRLGLAASEPAQLTGVATSVPSPAASSAAAGASGSAAEDAWACVAAQGYPVCAAGSAGLCTPITCAEMARLGRCAAPYIRVQDWQRRTLTQHCAAECGGCAGRAVPRLADSMAPPQAYCCAFNTGAYFAGPGGAAVAAK</sequence>
<dbReference type="RefSeq" id="XP_005852031.1">
    <property type="nucleotide sequence ID" value="XM_005851969.1"/>
</dbReference>
<accession>E1Z241</accession>
<keyword evidence="1" id="KW-0732">Signal</keyword>
<dbReference type="OrthoDB" id="511177at2759"/>
<dbReference type="GeneID" id="17359620"/>